<dbReference type="InterPro" id="IPR057200">
    <property type="entry name" value="DUF7878"/>
</dbReference>
<dbReference type="EMBL" id="JBHFAB010000014">
    <property type="protein sequence ID" value="MFC1418894.1"/>
    <property type="molecule type" value="Genomic_DNA"/>
</dbReference>
<evidence type="ECO:0000259" key="1">
    <source>
        <dbReference type="Pfam" id="PF25297"/>
    </source>
</evidence>
<sequence>MDSAPVALLLVDIEADLTISDDSGLVVWSEDGFPVAELTCAFSLWLRLPDGERGDFAFDSMSYAEPGAVQITATDEGWRVGSVFTPDTRSAPATWASLAADLAVFIEAVSDEVIALGIKPGFVPGL</sequence>
<feature type="domain" description="DUF7878" evidence="1">
    <location>
        <begin position="8"/>
        <end position="113"/>
    </location>
</feature>
<accession>A0ABV6VYR0</accession>
<keyword evidence="3" id="KW-1185">Reference proteome</keyword>
<comment type="caution">
    <text evidence="2">The sequence shown here is derived from an EMBL/GenBank/DDBJ whole genome shotgun (WGS) entry which is preliminary data.</text>
</comment>
<organism evidence="2 3">
    <name type="scientific">Streptacidiphilus cavernicola</name>
    <dbReference type="NCBI Taxonomy" id="3342716"/>
    <lineage>
        <taxon>Bacteria</taxon>
        <taxon>Bacillati</taxon>
        <taxon>Actinomycetota</taxon>
        <taxon>Actinomycetes</taxon>
        <taxon>Kitasatosporales</taxon>
        <taxon>Streptomycetaceae</taxon>
        <taxon>Streptacidiphilus</taxon>
    </lineage>
</organism>
<proteinExistence type="predicted"/>
<protein>
    <recommendedName>
        <fullName evidence="1">DUF7878 domain-containing protein</fullName>
    </recommendedName>
</protein>
<evidence type="ECO:0000313" key="3">
    <source>
        <dbReference type="Proteomes" id="UP001592531"/>
    </source>
</evidence>
<gene>
    <name evidence="2" type="ORF">ACEZDE_19980</name>
</gene>
<dbReference type="Pfam" id="PF25297">
    <property type="entry name" value="DUF7878"/>
    <property type="match status" value="1"/>
</dbReference>
<evidence type="ECO:0000313" key="2">
    <source>
        <dbReference type="EMBL" id="MFC1418894.1"/>
    </source>
</evidence>
<name>A0ABV6VYR0_9ACTN</name>
<dbReference type="RefSeq" id="WP_380537684.1">
    <property type="nucleotide sequence ID" value="NZ_JBHFAB010000014.1"/>
</dbReference>
<dbReference type="Proteomes" id="UP001592531">
    <property type="component" value="Unassembled WGS sequence"/>
</dbReference>
<reference evidence="2 3" key="1">
    <citation type="submission" date="2024-09" db="EMBL/GenBank/DDBJ databases">
        <authorList>
            <person name="Lee S.D."/>
        </authorList>
    </citation>
    <scope>NUCLEOTIDE SEQUENCE [LARGE SCALE GENOMIC DNA]</scope>
    <source>
        <strain evidence="2 3">N8-3</strain>
    </source>
</reference>